<dbReference type="Gene3D" id="1.10.730.10">
    <property type="entry name" value="Isoleucyl-tRNA Synthetase, Domain 1"/>
    <property type="match status" value="1"/>
</dbReference>
<dbReference type="InterPro" id="IPR004493">
    <property type="entry name" value="Leu-tRNA-synth_Ia_arc/euk"/>
</dbReference>
<evidence type="ECO:0000313" key="9">
    <source>
        <dbReference type="Proteomes" id="UP000712281"/>
    </source>
</evidence>
<evidence type="ECO:0000259" key="7">
    <source>
        <dbReference type="Pfam" id="PF08264"/>
    </source>
</evidence>
<dbReference type="InterPro" id="IPR009008">
    <property type="entry name" value="Val/Leu/Ile-tRNA-synth_edit"/>
</dbReference>
<dbReference type="Proteomes" id="UP000712281">
    <property type="component" value="Unassembled WGS sequence"/>
</dbReference>
<gene>
    <name evidence="8" type="ORF">F2Q68_00040567</name>
</gene>
<dbReference type="Pfam" id="PF08264">
    <property type="entry name" value="Anticodon_1"/>
    <property type="match status" value="1"/>
</dbReference>
<reference evidence="8" key="1">
    <citation type="submission" date="2019-12" db="EMBL/GenBank/DDBJ databases">
        <title>Genome sequencing and annotation of Brassica cretica.</title>
        <authorList>
            <person name="Studholme D.J."/>
            <person name="Sarris P.F."/>
        </authorList>
    </citation>
    <scope>NUCLEOTIDE SEQUENCE</scope>
    <source>
        <strain evidence="8">PFS-001/15</strain>
        <tissue evidence="8">Leaf</tissue>
    </source>
</reference>
<keyword evidence="4" id="KW-0067">ATP-binding</keyword>
<dbReference type="GO" id="GO:0006429">
    <property type="term" value="P:leucyl-tRNA aminoacylation"/>
    <property type="evidence" value="ECO:0007669"/>
    <property type="project" value="InterPro"/>
</dbReference>
<organism evidence="8 9">
    <name type="scientific">Brassica cretica</name>
    <name type="common">Mustard</name>
    <dbReference type="NCBI Taxonomy" id="69181"/>
    <lineage>
        <taxon>Eukaryota</taxon>
        <taxon>Viridiplantae</taxon>
        <taxon>Streptophyta</taxon>
        <taxon>Embryophyta</taxon>
        <taxon>Tracheophyta</taxon>
        <taxon>Spermatophyta</taxon>
        <taxon>Magnoliopsida</taxon>
        <taxon>eudicotyledons</taxon>
        <taxon>Gunneridae</taxon>
        <taxon>Pentapetalae</taxon>
        <taxon>rosids</taxon>
        <taxon>malvids</taxon>
        <taxon>Brassicales</taxon>
        <taxon>Brassicaceae</taxon>
        <taxon>Brassiceae</taxon>
        <taxon>Brassica</taxon>
    </lineage>
</organism>
<feature type="non-terminal residue" evidence="8">
    <location>
        <position position="1"/>
    </location>
</feature>
<comment type="caution">
    <text evidence="8">The sequence shown here is derived from an EMBL/GenBank/DDBJ whole genome shotgun (WGS) entry which is preliminary data.</text>
</comment>
<accession>A0A8S9MHV9</accession>
<keyword evidence="2" id="KW-0436">Ligase</keyword>
<keyword evidence="5" id="KW-0648">Protein biosynthesis</keyword>
<comment type="similarity">
    <text evidence="1">Belongs to the class-I aminoacyl-tRNA synthetase family.</text>
</comment>
<name>A0A8S9MHV9_BRACR</name>
<evidence type="ECO:0000256" key="4">
    <source>
        <dbReference type="ARBA" id="ARBA00022840"/>
    </source>
</evidence>
<protein>
    <recommendedName>
        <fullName evidence="7">Methionyl/Valyl/Leucyl/Isoleucyl-tRNA synthetase anticodon-binding domain-containing protein</fullName>
    </recommendedName>
</protein>
<dbReference type="GO" id="GO:0004823">
    <property type="term" value="F:leucine-tRNA ligase activity"/>
    <property type="evidence" value="ECO:0007669"/>
    <property type="project" value="InterPro"/>
</dbReference>
<dbReference type="AlphaFoldDB" id="A0A8S9MHV9"/>
<dbReference type="GO" id="GO:0005524">
    <property type="term" value="F:ATP binding"/>
    <property type="evidence" value="ECO:0007669"/>
    <property type="project" value="UniProtKB-KW"/>
</dbReference>
<feature type="domain" description="Methionyl/Valyl/Leucyl/Isoleucyl-tRNA synthetase anticodon-binding" evidence="7">
    <location>
        <begin position="438"/>
        <end position="556"/>
    </location>
</feature>
<dbReference type="CDD" id="cd07959">
    <property type="entry name" value="Anticodon_Ia_Leu_AEc"/>
    <property type="match status" value="1"/>
</dbReference>
<dbReference type="SUPFAM" id="SSF50677">
    <property type="entry name" value="ValRS/IleRS/LeuRS editing domain"/>
    <property type="match status" value="1"/>
</dbReference>
<sequence length="669" mass="74959">MMHWLYLIGSGGRSRRRLRILVERFISGRLCGSFGLSDGEIAKFQDPYEWLRYFSPVAVEDLRAYGLGCDWRRSFVTTDVNPFFDAFVRWQMRKLKFMGKIVKDLRYTIFSPFDGQPCADHDRASGEGVQPQEYTLIKMEVAVKPLPLKLGPSEGKRVFLAAATLRPETMYGQTNAWVLPDGRYGAYEISETDVFIVTERAALNLAYQNFSKTPQKKPSCLVELTGCDLIGLPLRSPLAAKEIIYALPMLTVLANKGTGIVTSVPSDAPDDYMALQDLISKPDVCLDLKIRSQKDKENLAEAKRLTYQKGFTEGTMLIGEFAGRKVQEIKPIIKTKLVESGEAILYRQPENPVMSRSGDECVVALTDQWTLRQAIEEFSATATRFSLADAGDGLDDANFVFETANAAILRLTKELTWMEEVLGAESSLRTGPPSTYADKVFENDMNIAIKLTEKAYKDCLFREALKNGFYDLQAARDEYRLSCGMNHDLILTFMDVQTRLIEPICPHFAEYVWRKLLKKQGCVVKAGWPTTSNEPDLVLKGANKYLQDSIVSMIKILQKQLLTAGANSNLKGLVYVNEQFDGKQKTFVQFQKLCMPFLKFKKDAAIALGGQALNLQLPFGEMEVLQSNIDLIKRQLDLEEVEIFSASVPDDVTKAGPPSPGSPTAIFVN</sequence>
<dbReference type="PANTHER" id="PTHR45794:SF1">
    <property type="entry name" value="LEUCINE--TRNA LIGASE, CYTOPLASMIC"/>
    <property type="match status" value="1"/>
</dbReference>
<dbReference type="SUPFAM" id="SSF52374">
    <property type="entry name" value="Nucleotidylyl transferase"/>
    <property type="match status" value="1"/>
</dbReference>
<evidence type="ECO:0000256" key="6">
    <source>
        <dbReference type="ARBA" id="ARBA00023146"/>
    </source>
</evidence>
<evidence type="ECO:0000256" key="2">
    <source>
        <dbReference type="ARBA" id="ARBA00022598"/>
    </source>
</evidence>
<evidence type="ECO:0000256" key="3">
    <source>
        <dbReference type="ARBA" id="ARBA00022741"/>
    </source>
</evidence>
<dbReference type="EMBL" id="QGKW02000007">
    <property type="protein sequence ID" value="KAF2617521.1"/>
    <property type="molecule type" value="Genomic_DNA"/>
</dbReference>
<evidence type="ECO:0000313" key="8">
    <source>
        <dbReference type="EMBL" id="KAF2617521.1"/>
    </source>
</evidence>
<dbReference type="InterPro" id="IPR009080">
    <property type="entry name" value="tRNAsynth_Ia_anticodon-bd"/>
</dbReference>
<dbReference type="FunFam" id="1.10.730.10:FF:000020">
    <property type="entry name" value="Leucine--tRNA ligase cytoplasmic"/>
    <property type="match status" value="1"/>
</dbReference>
<keyword evidence="6" id="KW-0030">Aminoacyl-tRNA synthetase</keyword>
<dbReference type="Gene3D" id="3.90.740.10">
    <property type="entry name" value="Valyl/Leucyl/Isoleucyl-tRNA synthetase, editing domain"/>
    <property type="match status" value="1"/>
</dbReference>
<keyword evidence="3" id="KW-0547">Nucleotide-binding</keyword>
<dbReference type="InterPro" id="IPR013155">
    <property type="entry name" value="M/V/L/I-tRNA-synth_anticd-bd"/>
</dbReference>
<dbReference type="GO" id="GO:0002161">
    <property type="term" value="F:aminoacyl-tRNA deacylase activity"/>
    <property type="evidence" value="ECO:0007669"/>
    <property type="project" value="InterPro"/>
</dbReference>
<dbReference type="SUPFAM" id="SSF47323">
    <property type="entry name" value="Anticodon-binding domain of a subclass of class I aminoacyl-tRNA synthetases"/>
    <property type="match status" value="1"/>
</dbReference>
<proteinExistence type="inferred from homology"/>
<evidence type="ECO:0000256" key="1">
    <source>
        <dbReference type="ARBA" id="ARBA00005594"/>
    </source>
</evidence>
<dbReference type="PANTHER" id="PTHR45794">
    <property type="entry name" value="LEUCYL-TRNA SYNTHETASE"/>
    <property type="match status" value="1"/>
</dbReference>
<evidence type="ECO:0000256" key="5">
    <source>
        <dbReference type="ARBA" id="ARBA00022917"/>
    </source>
</evidence>